<keyword evidence="3" id="KW-1185">Reference proteome</keyword>
<evidence type="ECO:0000313" key="3">
    <source>
        <dbReference type="Proteomes" id="UP000198217"/>
    </source>
</evidence>
<dbReference type="EMBL" id="LT607750">
    <property type="protein sequence ID" value="SCG56635.1"/>
    <property type="molecule type" value="Genomic_DNA"/>
</dbReference>
<evidence type="ECO:0008006" key="4">
    <source>
        <dbReference type="Google" id="ProtNLM"/>
    </source>
</evidence>
<organism evidence="2 3">
    <name type="scientific">Micromonospora echinaurantiaca</name>
    <dbReference type="NCBI Taxonomy" id="47857"/>
    <lineage>
        <taxon>Bacteria</taxon>
        <taxon>Bacillati</taxon>
        <taxon>Actinomycetota</taxon>
        <taxon>Actinomycetes</taxon>
        <taxon>Micromonosporales</taxon>
        <taxon>Micromonosporaceae</taxon>
        <taxon>Micromonospora</taxon>
    </lineage>
</organism>
<dbReference type="AlphaFoldDB" id="A0A1C5IEP4"/>
<sequence length="332" mass="34085">MTNVSRRGILASVAAGLMAASLGVAATPGAATAASGQSIRLCALRPLAYPADSYRASADAIDPTGRYIAGSGLRTTGGVNQPLLLVWDGGRLTTIESSIADTVVDVNSSGVVVGNGWENSIGRPWRYHAGRVEFLPVVPSYGIWVTGINGAGDIVGYGTSATTNESFPLRWPAARPGTVEVLDAPTTGQTDGITEDGTIVGTAGSFTEPTGWLRAPAGEVRELTVPGAQSARVLGASGRYAFGWVNLGGPNTVKVRWDLTSGASAGLDPRFEWLTDVNRHGVVVGGNRISRGASSVVLTGGVSVGANAISDNGIVVGFHRGTRVSPVRWTGC</sequence>
<dbReference type="RefSeq" id="WP_088994507.1">
    <property type="nucleotide sequence ID" value="NZ_LT607750.1"/>
</dbReference>
<protein>
    <recommendedName>
        <fullName evidence="4">Extracellular repeat, HAF family</fullName>
    </recommendedName>
</protein>
<dbReference type="Proteomes" id="UP000198217">
    <property type="component" value="Chromosome I"/>
</dbReference>
<accession>A0A1C5IEP4</accession>
<name>A0A1C5IEP4_9ACTN</name>
<evidence type="ECO:0000313" key="2">
    <source>
        <dbReference type="EMBL" id="SCG56635.1"/>
    </source>
</evidence>
<keyword evidence="1" id="KW-0732">Signal</keyword>
<dbReference type="PROSITE" id="PS51318">
    <property type="entry name" value="TAT"/>
    <property type="match status" value="1"/>
</dbReference>
<feature type="signal peptide" evidence="1">
    <location>
        <begin position="1"/>
        <end position="26"/>
    </location>
</feature>
<gene>
    <name evidence="2" type="ORF">GA0070609_3181</name>
</gene>
<reference evidence="2 3" key="1">
    <citation type="submission" date="2016-06" db="EMBL/GenBank/DDBJ databases">
        <authorList>
            <person name="Kjaerup R.B."/>
            <person name="Dalgaard T.S."/>
            <person name="Juul-Madsen H.R."/>
        </authorList>
    </citation>
    <scope>NUCLEOTIDE SEQUENCE [LARGE SCALE GENOMIC DNA]</scope>
    <source>
        <strain evidence="2 3">DSM 43904</strain>
    </source>
</reference>
<dbReference type="InterPro" id="IPR006311">
    <property type="entry name" value="TAT_signal"/>
</dbReference>
<feature type="chain" id="PRO_5038411658" description="Extracellular repeat, HAF family" evidence="1">
    <location>
        <begin position="27"/>
        <end position="332"/>
    </location>
</feature>
<proteinExistence type="predicted"/>
<evidence type="ECO:0000256" key="1">
    <source>
        <dbReference type="SAM" id="SignalP"/>
    </source>
</evidence>